<organism evidence="1 2">
    <name type="scientific">Plesiocystis pacifica SIR-1</name>
    <dbReference type="NCBI Taxonomy" id="391625"/>
    <lineage>
        <taxon>Bacteria</taxon>
        <taxon>Pseudomonadati</taxon>
        <taxon>Myxococcota</taxon>
        <taxon>Polyangia</taxon>
        <taxon>Nannocystales</taxon>
        <taxon>Nannocystaceae</taxon>
        <taxon>Plesiocystis</taxon>
    </lineage>
</organism>
<dbReference type="STRING" id="391625.PPSIR1_19809"/>
<proteinExistence type="predicted"/>
<accession>A6GDR4</accession>
<evidence type="ECO:0000313" key="2">
    <source>
        <dbReference type="Proteomes" id="UP000005801"/>
    </source>
</evidence>
<dbReference type="EMBL" id="ABCS01000076">
    <property type="protein sequence ID" value="EDM75953.1"/>
    <property type="molecule type" value="Genomic_DNA"/>
</dbReference>
<gene>
    <name evidence="1" type="ORF">PPSIR1_19809</name>
</gene>
<comment type="caution">
    <text evidence="1">The sequence shown here is derived from an EMBL/GenBank/DDBJ whole genome shotgun (WGS) entry which is preliminary data.</text>
</comment>
<evidence type="ECO:0000313" key="1">
    <source>
        <dbReference type="EMBL" id="EDM75953.1"/>
    </source>
</evidence>
<protein>
    <submittedName>
        <fullName evidence="1">Uncharacterized protein</fullName>
    </submittedName>
</protein>
<dbReference type="AlphaFoldDB" id="A6GDR4"/>
<sequence length="20" mass="2093">MVRGVAIGLAALSSWLLGMF</sequence>
<keyword evidence="2" id="KW-1185">Reference proteome</keyword>
<dbReference type="Proteomes" id="UP000005801">
    <property type="component" value="Unassembled WGS sequence"/>
</dbReference>
<name>A6GDR4_9BACT</name>
<reference evidence="1 2" key="1">
    <citation type="submission" date="2007-06" db="EMBL/GenBank/DDBJ databases">
        <authorList>
            <person name="Shimkets L."/>
            <person name="Ferriera S."/>
            <person name="Johnson J."/>
            <person name="Kravitz S."/>
            <person name="Beeson K."/>
            <person name="Sutton G."/>
            <person name="Rogers Y.-H."/>
            <person name="Friedman R."/>
            <person name="Frazier M."/>
            <person name="Venter J.C."/>
        </authorList>
    </citation>
    <scope>NUCLEOTIDE SEQUENCE [LARGE SCALE GENOMIC DNA]</scope>
    <source>
        <strain evidence="1 2">SIR-1</strain>
    </source>
</reference>